<evidence type="ECO:0000313" key="2">
    <source>
        <dbReference type="EMBL" id="CAH8245345.1"/>
    </source>
</evidence>
<dbReference type="SUPFAM" id="SSF53067">
    <property type="entry name" value="Actin-like ATPase domain"/>
    <property type="match status" value="2"/>
</dbReference>
<dbReference type="PANTHER" id="PTHR43190">
    <property type="entry name" value="N-ACETYL-D-GLUCOSAMINE KINASE"/>
    <property type="match status" value="1"/>
</dbReference>
<dbReference type="EMBL" id="CALYLO010000003">
    <property type="protein sequence ID" value="CAH8245345.1"/>
    <property type="molecule type" value="Genomic_DNA"/>
</dbReference>
<protein>
    <submittedName>
        <fullName evidence="2">ATPase</fullName>
    </submittedName>
</protein>
<feature type="domain" description="ATPase BadF/BadG/BcrA/BcrD type" evidence="1">
    <location>
        <begin position="6"/>
        <end position="267"/>
    </location>
</feature>
<dbReference type="Gene3D" id="3.30.420.40">
    <property type="match status" value="2"/>
</dbReference>
<accession>A0ABN8U511</accession>
<proteinExistence type="predicted"/>
<sequence length="356" mass="37620">MGNMVIGIDGGGTTTRVMTASLDGTVIAYAENGCCNPNKDVLAKQHVRDALQEAAARSGGAPIAALCAGLSGLESEQDMAWAEEFTDAFGAATASIVRRHVNDGMVAHAGAFLGEPGIMAVSGTGSVVFGVNEAGSIVRNQDFHHYATAARFLAYEAVYKIIAGYAVEADQVWAGEILRYWGAASVAELSEIGAVGFVRDEHERMRRFGEMAPYVTRAAGAGVPLARLVCDEAASALEEGIRIVGSRFSEATLSVAFVGSVIRDPYIRRIVTERLQQAAAPDRKRFRVIEPALSPLAGSGQAACRGMGADSLLPPISKHLLVSVSSDEQAPEEWSDQEQAILARMREDILSGAAHV</sequence>
<evidence type="ECO:0000259" key="1">
    <source>
        <dbReference type="Pfam" id="PF01869"/>
    </source>
</evidence>
<dbReference type="RefSeq" id="WP_249724668.1">
    <property type="nucleotide sequence ID" value="NZ_AP031286.1"/>
</dbReference>
<dbReference type="InterPro" id="IPR052519">
    <property type="entry name" value="Euk-type_GlcNAc_Kinase"/>
</dbReference>
<dbReference type="Pfam" id="PF01869">
    <property type="entry name" value="BcrAD_BadFG"/>
    <property type="match status" value="1"/>
</dbReference>
<evidence type="ECO:0000313" key="3">
    <source>
        <dbReference type="Proteomes" id="UP001154322"/>
    </source>
</evidence>
<dbReference type="Proteomes" id="UP001154322">
    <property type="component" value="Unassembled WGS sequence"/>
</dbReference>
<reference evidence="2" key="1">
    <citation type="submission" date="2022-06" db="EMBL/GenBank/DDBJ databases">
        <authorList>
            <person name="Dietemann V."/>
            <person name="Ory F."/>
            <person name="Dainat B."/>
            <person name="Oberhansli S."/>
        </authorList>
    </citation>
    <scope>NUCLEOTIDE SEQUENCE</scope>
    <source>
        <strain evidence="2">Ena-SAMPLE-TAB-26-04-2022-14:26:32:270-5432</strain>
    </source>
</reference>
<organism evidence="2 3">
    <name type="scientific">Paenibacillus melissococcoides</name>
    <dbReference type="NCBI Taxonomy" id="2912268"/>
    <lineage>
        <taxon>Bacteria</taxon>
        <taxon>Bacillati</taxon>
        <taxon>Bacillota</taxon>
        <taxon>Bacilli</taxon>
        <taxon>Bacillales</taxon>
        <taxon>Paenibacillaceae</taxon>
        <taxon>Paenibacillus</taxon>
    </lineage>
</organism>
<gene>
    <name evidence="2" type="ORF">WJ0W_002580</name>
</gene>
<comment type="caution">
    <text evidence="2">The sequence shown here is derived from an EMBL/GenBank/DDBJ whole genome shotgun (WGS) entry which is preliminary data.</text>
</comment>
<dbReference type="InterPro" id="IPR043129">
    <property type="entry name" value="ATPase_NBD"/>
</dbReference>
<dbReference type="PANTHER" id="PTHR43190:SF3">
    <property type="entry name" value="N-ACETYL-D-GLUCOSAMINE KINASE"/>
    <property type="match status" value="1"/>
</dbReference>
<keyword evidence="3" id="KW-1185">Reference proteome</keyword>
<dbReference type="InterPro" id="IPR002731">
    <property type="entry name" value="ATPase_BadF"/>
</dbReference>
<name>A0ABN8U511_9BACL</name>